<dbReference type="SFLD" id="SFLDF00027">
    <property type="entry name" value="p-type_atpase"/>
    <property type="match status" value="1"/>
</dbReference>
<dbReference type="AlphaFoldDB" id="A0A173ZVI4"/>
<dbReference type="InterPro" id="IPR008250">
    <property type="entry name" value="ATPase_P-typ_transduc_dom_A_sf"/>
</dbReference>
<accession>A0A173ZVI4</accession>
<proteinExistence type="inferred from homology"/>
<dbReference type="SUPFAM" id="SSF81653">
    <property type="entry name" value="Calcium ATPase, transduction domain A"/>
    <property type="match status" value="1"/>
</dbReference>
<dbReference type="SFLD" id="SFLDG00002">
    <property type="entry name" value="C1.7:_P-type_atpase_like"/>
    <property type="match status" value="1"/>
</dbReference>
<feature type="transmembrane region" description="Helical" evidence="8">
    <location>
        <begin position="86"/>
        <end position="106"/>
    </location>
</feature>
<dbReference type="SUPFAM" id="SSF56784">
    <property type="entry name" value="HAD-like"/>
    <property type="match status" value="1"/>
</dbReference>
<evidence type="ECO:0000256" key="6">
    <source>
        <dbReference type="ARBA" id="ARBA00022989"/>
    </source>
</evidence>
<dbReference type="GO" id="GO:0005886">
    <property type="term" value="C:plasma membrane"/>
    <property type="evidence" value="ECO:0007669"/>
    <property type="project" value="UniProtKB-SubCell"/>
</dbReference>
<evidence type="ECO:0000256" key="4">
    <source>
        <dbReference type="ARBA" id="ARBA00022723"/>
    </source>
</evidence>
<dbReference type="GO" id="GO:0046872">
    <property type="term" value="F:metal ion binding"/>
    <property type="evidence" value="ECO:0007669"/>
    <property type="project" value="UniProtKB-KW"/>
</dbReference>
<dbReference type="SFLD" id="SFLDS00003">
    <property type="entry name" value="Haloacid_Dehalogenase"/>
    <property type="match status" value="1"/>
</dbReference>
<sequence length="650" mass="68700">MATADPKKKKKKRKKKESLEHKRNRILVALGIFAVVYALDEFSTLTAAFGTPGDIYASFVLFLVPFLIAGYDVLQKAFNNIRRGKAFDESFLMAVATIGAFAMVLFPDTDPHMAEGAAVMLFYQVGELFQAYAVGKSRKSISAMMDIAPDYANVEQPDGSLEQVFPDDIAVGTVIVVKPGERVPIDGVIVEGETQLDTAALTGESIPRPAKSGDDIISGCINMTGLIHVRTTKPFGESTVARVLELVENASEKKARTENFITRFARVYTPAVTGAAAVLALGGGLVTGAWSDWILRGLTFLVVSCPCALVISVPLSFFGGIGGASKLGVLIKGSNYLETLADVDTVVFDKTGTLTNGTFSVVAVHPEAGYTEQSLLEVAALAESFSDHPIAQSVRVAYQGELDPTRVTDSTNDAGHGVTATIDGKHVVVGNAKMLAAAGVEAPDCDVVGTILHVLVDGVYAGHIVIADTVKADAEQTIRDLHAAGVKRTVMLTGDREEVAAVVAKQLHLDEFHAQLLPGDKVERVEALLAAESGKGKLAFVGDGINDAPVLTRADVGIAMGAMGSDAAIEAADVVLMDDKPSNISRAIRVARKTMSIVWQNIIFALGIKLLILVLAALGIANMWLAVFGDVGVAIIAILNAMRAMGVKNL</sequence>
<gene>
    <name evidence="10" type="primary">cadA_1</name>
    <name evidence="10" type="ORF">ERS852381_00693</name>
</gene>
<dbReference type="GO" id="GO:0016887">
    <property type="term" value="F:ATP hydrolysis activity"/>
    <property type="evidence" value="ECO:0007669"/>
    <property type="project" value="InterPro"/>
</dbReference>
<dbReference type="PANTHER" id="PTHR48085">
    <property type="entry name" value="CADMIUM/ZINC-TRANSPORTING ATPASE HMA2-RELATED"/>
    <property type="match status" value="1"/>
</dbReference>
<dbReference type="InterPro" id="IPR051014">
    <property type="entry name" value="Cation_Transport_ATPase_IB"/>
</dbReference>
<dbReference type="EC" id="3.6.3.3" evidence="10"/>
<dbReference type="InterPro" id="IPR059000">
    <property type="entry name" value="ATPase_P-type_domA"/>
</dbReference>
<dbReference type="InterPro" id="IPR023214">
    <property type="entry name" value="HAD_sf"/>
</dbReference>
<dbReference type="GO" id="GO:0005524">
    <property type="term" value="F:ATP binding"/>
    <property type="evidence" value="ECO:0007669"/>
    <property type="project" value="UniProtKB-UniRule"/>
</dbReference>
<dbReference type="Pfam" id="PF00702">
    <property type="entry name" value="Hydrolase"/>
    <property type="match status" value="1"/>
</dbReference>
<feature type="transmembrane region" description="Helical" evidence="8">
    <location>
        <begin position="54"/>
        <end position="74"/>
    </location>
</feature>
<evidence type="ECO:0000256" key="5">
    <source>
        <dbReference type="ARBA" id="ARBA00022967"/>
    </source>
</evidence>
<dbReference type="SUPFAM" id="SSF81665">
    <property type="entry name" value="Calcium ATPase, transmembrane domain M"/>
    <property type="match status" value="1"/>
</dbReference>
<organism evidence="10 11">
    <name type="scientific">Collinsella aerofaciens</name>
    <dbReference type="NCBI Taxonomy" id="74426"/>
    <lineage>
        <taxon>Bacteria</taxon>
        <taxon>Bacillati</taxon>
        <taxon>Actinomycetota</taxon>
        <taxon>Coriobacteriia</taxon>
        <taxon>Coriobacteriales</taxon>
        <taxon>Coriobacteriaceae</taxon>
        <taxon>Collinsella</taxon>
    </lineage>
</organism>
<evidence type="ECO:0000256" key="1">
    <source>
        <dbReference type="ARBA" id="ARBA00004651"/>
    </source>
</evidence>
<keyword evidence="8" id="KW-0067">ATP-binding</keyword>
<dbReference type="Proteomes" id="UP000095468">
    <property type="component" value="Unassembled WGS sequence"/>
</dbReference>
<evidence type="ECO:0000256" key="2">
    <source>
        <dbReference type="ARBA" id="ARBA00006024"/>
    </source>
</evidence>
<evidence type="ECO:0000259" key="9">
    <source>
        <dbReference type="Pfam" id="PF00122"/>
    </source>
</evidence>
<keyword evidence="8" id="KW-1003">Cell membrane</keyword>
<dbReference type="PROSITE" id="PS00154">
    <property type="entry name" value="ATPASE_E1_E2"/>
    <property type="match status" value="1"/>
</dbReference>
<dbReference type="InterPro" id="IPR027256">
    <property type="entry name" value="P-typ_ATPase_IB"/>
</dbReference>
<keyword evidence="8" id="KW-0547">Nucleotide-binding</keyword>
<dbReference type="PANTHER" id="PTHR48085:SF5">
    <property type="entry name" value="CADMIUM_ZINC-TRANSPORTING ATPASE HMA4-RELATED"/>
    <property type="match status" value="1"/>
</dbReference>
<dbReference type="InterPro" id="IPR023299">
    <property type="entry name" value="ATPase_P-typ_cyto_dom_N"/>
</dbReference>
<keyword evidence="7 8" id="KW-0472">Membrane</keyword>
<feature type="transmembrane region" description="Helical" evidence="8">
    <location>
        <begin position="293"/>
        <end position="318"/>
    </location>
</feature>
<keyword evidence="6 8" id="KW-1133">Transmembrane helix</keyword>
<dbReference type="NCBIfam" id="TIGR01512">
    <property type="entry name" value="ATPase-IB2_Cd"/>
    <property type="match status" value="1"/>
</dbReference>
<dbReference type="FunFam" id="2.70.150.10:FF:000002">
    <property type="entry name" value="Copper-transporting ATPase 1, putative"/>
    <property type="match status" value="1"/>
</dbReference>
<feature type="transmembrane region" description="Helical" evidence="8">
    <location>
        <begin position="598"/>
        <end position="618"/>
    </location>
</feature>
<dbReference type="Pfam" id="PF00122">
    <property type="entry name" value="E1-E2_ATPase"/>
    <property type="match status" value="1"/>
</dbReference>
<dbReference type="InterPro" id="IPR036412">
    <property type="entry name" value="HAD-like_sf"/>
</dbReference>
<protein>
    <submittedName>
        <fullName evidence="10">Cadmium, zinc and cobalt-transporting ATPase</fullName>
        <ecNumber evidence="10">3.6.3.3</ecNumber>
    </submittedName>
</protein>
<evidence type="ECO:0000313" key="10">
    <source>
        <dbReference type="EMBL" id="CUN80254.1"/>
    </source>
</evidence>
<dbReference type="InterPro" id="IPR001757">
    <property type="entry name" value="P_typ_ATPase"/>
</dbReference>
<dbReference type="PRINTS" id="PR00119">
    <property type="entry name" value="CATATPASE"/>
</dbReference>
<keyword evidence="5" id="KW-1278">Translocase</keyword>
<dbReference type="InterPro" id="IPR018303">
    <property type="entry name" value="ATPase_P-typ_P_site"/>
</dbReference>
<reference evidence="10 11" key="1">
    <citation type="submission" date="2015-09" db="EMBL/GenBank/DDBJ databases">
        <authorList>
            <consortium name="Pathogen Informatics"/>
        </authorList>
    </citation>
    <scope>NUCLEOTIDE SEQUENCE [LARGE SCALE GENOMIC DNA]</scope>
    <source>
        <strain evidence="10 11">2789STDY5608823</strain>
    </source>
</reference>
<dbReference type="NCBIfam" id="TIGR01525">
    <property type="entry name" value="ATPase-IB_hvy"/>
    <property type="match status" value="1"/>
</dbReference>
<comment type="similarity">
    <text evidence="2 8">Belongs to the cation transport ATPase (P-type) (TC 3.A.3) family. Type IB subfamily.</text>
</comment>
<dbReference type="Gene3D" id="3.40.1110.10">
    <property type="entry name" value="Calcium-transporting ATPase, cytoplasmic domain N"/>
    <property type="match status" value="1"/>
</dbReference>
<keyword evidence="3 8" id="KW-0812">Transmembrane</keyword>
<keyword evidence="10" id="KW-0378">Hydrolase</keyword>
<name>A0A173ZVI4_9ACTN</name>
<dbReference type="InterPro" id="IPR023298">
    <property type="entry name" value="ATPase_P-typ_TM_dom_sf"/>
</dbReference>
<keyword evidence="4 8" id="KW-0479">Metal-binding</keyword>
<dbReference type="NCBIfam" id="TIGR01494">
    <property type="entry name" value="ATPase_P-type"/>
    <property type="match status" value="1"/>
</dbReference>
<dbReference type="GO" id="GO:0015086">
    <property type="term" value="F:cadmium ion transmembrane transporter activity"/>
    <property type="evidence" value="ECO:0007669"/>
    <property type="project" value="TreeGrafter"/>
</dbReference>
<evidence type="ECO:0000313" key="11">
    <source>
        <dbReference type="Proteomes" id="UP000095468"/>
    </source>
</evidence>
<dbReference type="GO" id="GO:0019829">
    <property type="term" value="F:ATPase-coupled monoatomic cation transmembrane transporter activity"/>
    <property type="evidence" value="ECO:0007669"/>
    <property type="project" value="InterPro"/>
</dbReference>
<evidence type="ECO:0000256" key="3">
    <source>
        <dbReference type="ARBA" id="ARBA00022692"/>
    </source>
</evidence>
<evidence type="ECO:0000256" key="8">
    <source>
        <dbReference type="RuleBase" id="RU362081"/>
    </source>
</evidence>
<feature type="domain" description="P-type ATPase A" evidence="9">
    <location>
        <begin position="148"/>
        <end position="248"/>
    </location>
</feature>
<comment type="subcellular location">
    <subcellularLocation>
        <location evidence="1">Cell membrane</location>
        <topology evidence="1">Multi-pass membrane protein</topology>
    </subcellularLocation>
</comment>
<dbReference type="RefSeq" id="WP_055285818.1">
    <property type="nucleotide sequence ID" value="NZ_CYYP01000004.1"/>
</dbReference>
<feature type="transmembrane region" description="Helical" evidence="8">
    <location>
        <begin position="267"/>
        <end position="287"/>
    </location>
</feature>
<dbReference type="Gene3D" id="2.70.150.10">
    <property type="entry name" value="Calcium-transporting ATPase, cytoplasmic transduction domain A"/>
    <property type="match status" value="1"/>
</dbReference>
<dbReference type="Gene3D" id="3.40.50.1000">
    <property type="entry name" value="HAD superfamily/HAD-like"/>
    <property type="match status" value="1"/>
</dbReference>
<feature type="transmembrane region" description="Helical" evidence="8">
    <location>
        <begin position="624"/>
        <end position="642"/>
    </location>
</feature>
<dbReference type="InterPro" id="IPR044492">
    <property type="entry name" value="P_typ_ATPase_HD_dom"/>
</dbReference>
<evidence type="ECO:0000256" key="7">
    <source>
        <dbReference type="ARBA" id="ARBA00023136"/>
    </source>
</evidence>
<dbReference type="EMBL" id="CYYP01000004">
    <property type="protein sequence ID" value="CUN80254.1"/>
    <property type="molecule type" value="Genomic_DNA"/>
</dbReference>
<feature type="transmembrane region" description="Helical" evidence="8">
    <location>
        <begin position="118"/>
        <end position="135"/>
    </location>
</feature>